<feature type="transmembrane region" description="Helical" evidence="9">
    <location>
        <begin position="366"/>
        <end position="385"/>
    </location>
</feature>
<dbReference type="PROSITE" id="PS00216">
    <property type="entry name" value="SUGAR_TRANSPORT_1"/>
    <property type="match status" value="1"/>
</dbReference>
<keyword evidence="5 9" id="KW-1133">Transmembrane helix</keyword>
<feature type="transmembrane region" description="Helical" evidence="9">
    <location>
        <begin position="436"/>
        <end position="460"/>
    </location>
</feature>
<dbReference type="InterPro" id="IPR003663">
    <property type="entry name" value="Sugar/inositol_transpt"/>
</dbReference>
<feature type="transmembrane region" description="Helical" evidence="9">
    <location>
        <begin position="136"/>
        <end position="155"/>
    </location>
</feature>
<comment type="subcellular location">
    <subcellularLocation>
        <location evidence="1">Membrane</location>
        <topology evidence="1">Multi-pass membrane protein</topology>
    </subcellularLocation>
</comment>
<dbReference type="InterPro" id="IPR005829">
    <property type="entry name" value="Sugar_transporter_CS"/>
</dbReference>
<name>A0A2T0FMU4_9ASCO</name>
<accession>A0A2T0FMU4</accession>
<evidence type="ECO:0000256" key="5">
    <source>
        <dbReference type="ARBA" id="ARBA00022989"/>
    </source>
</evidence>
<dbReference type="InterPro" id="IPR005828">
    <property type="entry name" value="MFS_sugar_transport-like"/>
</dbReference>
<evidence type="ECO:0000256" key="1">
    <source>
        <dbReference type="ARBA" id="ARBA00004141"/>
    </source>
</evidence>
<feature type="transmembrane region" description="Helical" evidence="9">
    <location>
        <begin position="392"/>
        <end position="416"/>
    </location>
</feature>
<evidence type="ECO:0000313" key="12">
    <source>
        <dbReference type="Proteomes" id="UP000238350"/>
    </source>
</evidence>
<dbReference type="PANTHER" id="PTHR48020">
    <property type="entry name" value="PROTON MYO-INOSITOL COTRANSPORTER"/>
    <property type="match status" value="1"/>
</dbReference>
<feature type="transmembrane region" description="Helical" evidence="9">
    <location>
        <begin position="328"/>
        <end position="346"/>
    </location>
</feature>
<dbReference type="InterPro" id="IPR020846">
    <property type="entry name" value="MFS_dom"/>
</dbReference>
<dbReference type="STRING" id="45607.A0A2T0FMU4"/>
<dbReference type="NCBIfam" id="TIGR00879">
    <property type="entry name" value="SP"/>
    <property type="match status" value="1"/>
</dbReference>
<feature type="transmembrane region" description="Helical" evidence="9">
    <location>
        <begin position="506"/>
        <end position="524"/>
    </location>
</feature>
<dbReference type="PRINTS" id="PR00171">
    <property type="entry name" value="SUGRTRNSPORT"/>
</dbReference>
<evidence type="ECO:0000256" key="2">
    <source>
        <dbReference type="ARBA" id="ARBA00010992"/>
    </source>
</evidence>
<dbReference type="GO" id="GO:0016020">
    <property type="term" value="C:membrane"/>
    <property type="evidence" value="ECO:0007669"/>
    <property type="project" value="UniProtKB-SubCell"/>
</dbReference>
<feature type="transmembrane region" description="Helical" evidence="9">
    <location>
        <begin position="472"/>
        <end position="494"/>
    </location>
</feature>
<reference evidence="11 12" key="1">
    <citation type="submission" date="2017-04" db="EMBL/GenBank/DDBJ databases">
        <title>Genome sequencing of [Candida] sorbophila.</title>
        <authorList>
            <person name="Ahn J.O."/>
        </authorList>
    </citation>
    <scope>NUCLEOTIDE SEQUENCE [LARGE SCALE GENOMIC DNA]</scope>
    <source>
        <strain evidence="11 12">DS02</strain>
    </source>
</reference>
<feature type="transmembrane region" description="Helical" evidence="9">
    <location>
        <begin position="226"/>
        <end position="245"/>
    </location>
</feature>
<organism evidence="11 12">
    <name type="scientific">Wickerhamiella sorbophila</name>
    <dbReference type="NCBI Taxonomy" id="45607"/>
    <lineage>
        <taxon>Eukaryota</taxon>
        <taxon>Fungi</taxon>
        <taxon>Dikarya</taxon>
        <taxon>Ascomycota</taxon>
        <taxon>Saccharomycotina</taxon>
        <taxon>Dipodascomycetes</taxon>
        <taxon>Dipodascales</taxon>
        <taxon>Trichomonascaceae</taxon>
        <taxon>Wickerhamiella</taxon>
    </lineage>
</organism>
<keyword evidence="6 9" id="KW-0472">Membrane</keyword>
<dbReference type="OrthoDB" id="6339427at2759"/>
<sequence>MSDASSLRRLNSEQGFEMQKNGDEQFVITSASGSSSSISHEFTDGNDREYSAINDSIESLKPSPMVFLLTILTCFCGFMFGYDTGYISGALVVIGKDLGGHLTDGDKELITSATSLGAFITALIGGGLADTFGRKWVISFANIMFIVGGGMQTGAHTKWTMIVGRFIMGWGVGLASLVAPIYLSELAPTRFRGRLVVLNVLAITLGQLIAYGIGAGLTNVKNGWRILVGLSLIPSSLQMVLFVFMPETPRYLILRDRLDEARKVLTKVYQGASEKQLNDRVSEIKSEILAPPVVAGPNATRKEKAKAAFQSFCINFKELFRSAANRRALSIVVALQLFQQFSGWNALMYYSGTMFKSVGFDDPTSVSIIIAATNFVFTIVAFLIIDKVGRRILLVGTMWGMSLGLIICAIAFHYLPFDTSDSAAVQDVLSGPEQKWGIVVIVFVFVFAASYATGIGNVPWQQSEMLPMNVRGIGTSFATAANWAGSLIVSATFLTMLNNITPTGTFAFYAGICALGEVLALFFYPETAGLNLEDVHTLLENGYQVKESVRLSKQKRQLYQARH</sequence>
<dbReference type="FunFam" id="1.20.1250.20:FF:000073">
    <property type="entry name" value="MFS myo-inositol transporter, putative"/>
    <property type="match status" value="1"/>
</dbReference>
<protein>
    <submittedName>
        <fullName evidence="11">Myo-inositol transporter 2</fullName>
    </submittedName>
</protein>
<evidence type="ECO:0000256" key="3">
    <source>
        <dbReference type="ARBA" id="ARBA00022448"/>
    </source>
</evidence>
<comment type="similarity">
    <text evidence="2 8">Belongs to the major facilitator superfamily. Sugar transporter (TC 2.A.1.1) family.</text>
</comment>
<comment type="caution">
    <text evidence="11">The sequence shown here is derived from an EMBL/GenBank/DDBJ whole genome shotgun (WGS) entry which is preliminary data.</text>
</comment>
<keyword evidence="4 9" id="KW-0812">Transmembrane</keyword>
<dbReference type="PANTHER" id="PTHR48020:SF12">
    <property type="entry name" value="PROTON MYO-INOSITOL COTRANSPORTER"/>
    <property type="match status" value="1"/>
</dbReference>
<dbReference type="Gene3D" id="1.20.1250.20">
    <property type="entry name" value="MFS general substrate transporter like domains"/>
    <property type="match status" value="1"/>
</dbReference>
<dbReference type="AlphaFoldDB" id="A0A2T0FMU4"/>
<feature type="transmembrane region" description="Helical" evidence="9">
    <location>
        <begin position="195"/>
        <end position="214"/>
    </location>
</feature>
<evidence type="ECO:0000256" key="8">
    <source>
        <dbReference type="RuleBase" id="RU003346"/>
    </source>
</evidence>
<evidence type="ECO:0000256" key="7">
    <source>
        <dbReference type="ARBA" id="ARBA00049119"/>
    </source>
</evidence>
<comment type="catalytic activity">
    <reaction evidence="7">
        <text>myo-inositol(out) + H(+)(out) = myo-inositol(in) + H(+)(in)</text>
        <dbReference type="Rhea" id="RHEA:60364"/>
        <dbReference type="ChEBI" id="CHEBI:15378"/>
        <dbReference type="ChEBI" id="CHEBI:17268"/>
    </reaction>
</comment>
<feature type="transmembrane region" description="Helical" evidence="9">
    <location>
        <begin position="109"/>
        <end position="129"/>
    </location>
</feature>
<evidence type="ECO:0000259" key="10">
    <source>
        <dbReference type="PROSITE" id="PS50850"/>
    </source>
</evidence>
<feature type="transmembrane region" description="Helical" evidence="9">
    <location>
        <begin position="66"/>
        <end position="89"/>
    </location>
</feature>
<evidence type="ECO:0000256" key="6">
    <source>
        <dbReference type="ARBA" id="ARBA00023136"/>
    </source>
</evidence>
<evidence type="ECO:0000313" key="11">
    <source>
        <dbReference type="EMBL" id="PRT56318.1"/>
    </source>
</evidence>
<dbReference type="GO" id="GO:0005366">
    <property type="term" value="F:myo-inositol:proton symporter activity"/>
    <property type="evidence" value="ECO:0007669"/>
    <property type="project" value="TreeGrafter"/>
</dbReference>
<evidence type="ECO:0000256" key="4">
    <source>
        <dbReference type="ARBA" id="ARBA00022692"/>
    </source>
</evidence>
<dbReference type="InterPro" id="IPR050814">
    <property type="entry name" value="Myo-inositol_Transporter"/>
</dbReference>
<proteinExistence type="inferred from homology"/>
<feature type="transmembrane region" description="Helical" evidence="9">
    <location>
        <begin position="161"/>
        <end position="183"/>
    </location>
</feature>
<dbReference type="GO" id="GO:1904679">
    <property type="term" value="P:myo-inositol import across plasma membrane"/>
    <property type="evidence" value="ECO:0007669"/>
    <property type="project" value="TreeGrafter"/>
</dbReference>
<gene>
    <name evidence="11" type="ORF">B9G98_03938</name>
</gene>
<dbReference type="Pfam" id="PF00083">
    <property type="entry name" value="Sugar_tr"/>
    <property type="match status" value="1"/>
</dbReference>
<dbReference type="SUPFAM" id="SSF103473">
    <property type="entry name" value="MFS general substrate transporter"/>
    <property type="match status" value="1"/>
</dbReference>
<dbReference type="PROSITE" id="PS50850">
    <property type="entry name" value="MFS"/>
    <property type="match status" value="1"/>
</dbReference>
<dbReference type="InterPro" id="IPR036259">
    <property type="entry name" value="MFS_trans_sf"/>
</dbReference>
<evidence type="ECO:0000256" key="9">
    <source>
        <dbReference type="SAM" id="Phobius"/>
    </source>
</evidence>
<dbReference type="GeneID" id="36517686"/>
<dbReference type="RefSeq" id="XP_024666263.1">
    <property type="nucleotide sequence ID" value="XM_024810495.1"/>
</dbReference>
<dbReference type="EMBL" id="NDIQ01000022">
    <property type="protein sequence ID" value="PRT56318.1"/>
    <property type="molecule type" value="Genomic_DNA"/>
</dbReference>
<feature type="domain" description="Major facilitator superfamily (MFS) profile" evidence="10">
    <location>
        <begin position="69"/>
        <end position="528"/>
    </location>
</feature>
<keyword evidence="3 8" id="KW-0813">Transport</keyword>
<keyword evidence="12" id="KW-1185">Reference proteome</keyword>
<dbReference type="Proteomes" id="UP000238350">
    <property type="component" value="Unassembled WGS sequence"/>
</dbReference>